<evidence type="ECO:0000256" key="1">
    <source>
        <dbReference type="SAM" id="MobiDB-lite"/>
    </source>
</evidence>
<feature type="compositionally biased region" description="Basic and acidic residues" evidence="1">
    <location>
        <begin position="86"/>
        <end position="116"/>
    </location>
</feature>
<keyword evidence="3" id="KW-1185">Reference proteome</keyword>
<feature type="region of interest" description="Disordered" evidence="1">
    <location>
        <begin position="1"/>
        <end position="20"/>
    </location>
</feature>
<feature type="region of interest" description="Disordered" evidence="1">
    <location>
        <begin position="79"/>
        <end position="116"/>
    </location>
</feature>
<reference evidence="2 3" key="1">
    <citation type="journal article" date="2021" name="Elife">
        <title>Chloroplast acquisition without the gene transfer in kleptoplastic sea slugs, Plakobranchus ocellatus.</title>
        <authorList>
            <person name="Maeda T."/>
            <person name="Takahashi S."/>
            <person name="Yoshida T."/>
            <person name="Shimamura S."/>
            <person name="Takaki Y."/>
            <person name="Nagai Y."/>
            <person name="Toyoda A."/>
            <person name="Suzuki Y."/>
            <person name="Arimoto A."/>
            <person name="Ishii H."/>
            <person name="Satoh N."/>
            <person name="Nishiyama T."/>
            <person name="Hasebe M."/>
            <person name="Maruyama T."/>
            <person name="Minagawa J."/>
            <person name="Obokata J."/>
            <person name="Shigenobu S."/>
        </authorList>
    </citation>
    <scope>NUCLEOTIDE SEQUENCE [LARGE SCALE GENOMIC DNA]</scope>
</reference>
<protein>
    <submittedName>
        <fullName evidence="2">Uncharacterized protein</fullName>
    </submittedName>
</protein>
<organism evidence="2 3">
    <name type="scientific">Plakobranchus ocellatus</name>
    <dbReference type="NCBI Taxonomy" id="259542"/>
    <lineage>
        <taxon>Eukaryota</taxon>
        <taxon>Metazoa</taxon>
        <taxon>Spiralia</taxon>
        <taxon>Lophotrochozoa</taxon>
        <taxon>Mollusca</taxon>
        <taxon>Gastropoda</taxon>
        <taxon>Heterobranchia</taxon>
        <taxon>Euthyneura</taxon>
        <taxon>Panpulmonata</taxon>
        <taxon>Sacoglossa</taxon>
        <taxon>Placobranchoidea</taxon>
        <taxon>Plakobranchidae</taxon>
        <taxon>Plakobranchus</taxon>
    </lineage>
</organism>
<accession>A0AAV4A5M8</accession>
<dbReference type="Proteomes" id="UP000735302">
    <property type="component" value="Unassembled WGS sequence"/>
</dbReference>
<dbReference type="AlphaFoldDB" id="A0AAV4A5M8"/>
<gene>
    <name evidence="2" type="ORF">PoB_002853300</name>
</gene>
<dbReference type="EMBL" id="BLXT01003557">
    <property type="protein sequence ID" value="GFO02028.1"/>
    <property type="molecule type" value="Genomic_DNA"/>
</dbReference>
<name>A0AAV4A5M8_9GAST</name>
<evidence type="ECO:0000313" key="2">
    <source>
        <dbReference type="EMBL" id="GFO02028.1"/>
    </source>
</evidence>
<proteinExistence type="predicted"/>
<sequence>MTSRLGSVGQRCHPISGEGNGQGCMFMRDSHYCRTVTTSTSRIYPSPHAGRISRQPRRPHCGGASLNYFQHLRATVDSTWEENEVEDSRRPSRRYDSAGKEVGIEDKEREKEMSPCTDERQFIGDNLPCSPLTTRCSHGGVHAFPGPHTKIGINNCKCVCMVYIEALIHRGLPEKPRGSK</sequence>
<evidence type="ECO:0000313" key="3">
    <source>
        <dbReference type="Proteomes" id="UP000735302"/>
    </source>
</evidence>
<comment type="caution">
    <text evidence="2">The sequence shown here is derived from an EMBL/GenBank/DDBJ whole genome shotgun (WGS) entry which is preliminary data.</text>
</comment>